<dbReference type="STRING" id="406817.XNC1_2065"/>
<evidence type="ECO:0000313" key="1">
    <source>
        <dbReference type="EMBL" id="CBJ90125.1"/>
    </source>
</evidence>
<protein>
    <submittedName>
        <fullName evidence="1">Uncharacterized protein</fullName>
    </submittedName>
</protein>
<keyword evidence="2" id="KW-1185">Reference proteome</keyword>
<sequence>MRGIDCAKLLHYNGKTRDDQNGYITIMKTYSGGYLNCTIQNNHYIDQCDFKYINYVLTNNYL</sequence>
<dbReference type="Proteomes" id="UP000008075">
    <property type="component" value="Chromosome"/>
</dbReference>
<gene>
    <name evidence="1" type="ordered locus">XNC1_2065</name>
</gene>
<organism evidence="1 2">
    <name type="scientific">Xenorhabdus nematophila (strain ATCC 19061 / DSM 3370 / CCUG 14189 / LMG 1036 / NCIMB 9965 / AN6)</name>
    <dbReference type="NCBI Taxonomy" id="406817"/>
    <lineage>
        <taxon>Bacteria</taxon>
        <taxon>Pseudomonadati</taxon>
        <taxon>Pseudomonadota</taxon>
        <taxon>Gammaproteobacteria</taxon>
        <taxon>Enterobacterales</taxon>
        <taxon>Morganellaceae</taxon>
        <taxon>Xenorhabdus</taxon>
    </lineage>
</organism>
<evidence type="ECO:0000313" key="2">
    <source>
        <dbReference type="Proteomes" id="UP000008075"/>
    </source>
</evidence>
<proteinExistence type="predicted"/>
<name>D3VEL3_XENNA</name>
<dbReference type="AlphaFoldDB" id="D3VEL3"/>
<dbReference type="HOGENOM" id="CLU_2903346_0_0_6"/>
<accession>D3VEL3</accession>
<dbReference type="KEGG" id="xne:XNC1_2065"/>
<dbReference type="EMBL" id="FN667742">
    <property type="protein sequence ID" value="CBJ90125.1"/>
    <property type="molecule type" value="Genomic_DNA"/>
</dbReference>
<reference evidence="1 2" key="1">
    <citation type="journal article" date="2011" name="PLoS ONE">
        <title>The entomopathogenic bacterial endosymbionts xenorhabdus and photorhabdus: convergent lifestyles from divergent genomes.</title>
        <authorList>
            <person name="Chaston J.M."/>
            <person name="Suen G."/>
            <person name="Tucker S.L."/>
            <person name="Andersen A.W."/>
            <person name="Bhasin A."/>
            <person name="Bode E."/>
            <person name="Bode H.B."/>
            <person name="Brachmann A.O."/>
            <person name="Cowles C.E."/>
            <person name="Cowles K.N."/>
            <person name="Darby C."/>
            <person name="de Leon L."/>
            <person name="Drace K."/>
            <person name="Du Z."/>
            <person name="Givaudan A."/>
            <person name="Herbert Tran E.E."/>
            <person name="Jewell K.A."/>
            <person name="Knack J.J."/>
            <person name="Krasomil-Osterfeld K.C."/>
            <person name="Kukor R."/>
            <person name="Lanois A."/>
            <person name="Latreille P."/>
            <person name="Leimgruber N.K."/>
            <person name="Lipke C.M."/>
            <person name="Liu R."/>
            <person name="Lu X."/>
            <person name="Martens E.C."/>
            <person name="Marri P.R."/>
            <person name="Medigue C."/>
            <person name="Menard M.L."/>
            <person name="Miller N.M."/>
            <person name="Morales-Soto N."/>
            <person name="Norton S."/>
            <person name="Ogier J.C."/>
            <person name="Orchard S.S."/>
            <person name="Park D."/>
            <person name="Park Y."/>
            <person name="Qurollo B.A."/>
            <person name="Sugar D.R."/>
            <person name="Richards G.R."/>
            <person name="Rouy Z."/>
            <person name="Slominski B."/>
            <person name="Slominski K."/>
            <person name="Snyder H."/>
            <person name="Tjaden B.C."/>
            <person name="van der Hoeven R."/>
            <person name="Welch R.D."/>
            <person name="Wheeler C."/>
            <person name="Xiang B."/>
            <person name="Barbazuk B."/>
            <person name="Gaudriault S."/>
            <person name="Goodner B."/>
            <person name="Slater S.C."/>
            <person name="Forst S."/>
            <person name="Goldman B.S."/>
            <person name="Goodrich-Blair H."/>
        </authorList>
    </citation>
    <scope>NUCLEOTIDE SEQUENCE [LARGE SCALE GENOMIC DNA]</scope>
    <source>
        <strain evidence="2">ATCC 19061 / DSM 3370 / CCUG 14189 / LMG 1036 / NCIMB 9965 / AN6</strain>
    </source>
</reference>